<gene>
    <name evidence="1" type="ORF">D9V32_15645</name>
</gene>
<dbReference type="RefSeq" id="WP_121649849.1">
    <property type="nucleotide sequence ID" value="NZ_RCUX01000019.1"/>
</dbReference>
<keyword evidence="1" id="KW-0540">Nuclease</keyword>
<name>A0A3L6ZWT4_9MICO</name>
<evidence type="ECO:0000313" key="2">
    <source>
        <dbReference type="Proteomes" id="UP000272503"/>
    </source>
</evidence>
<keyword evidence="2" id="KW-1185">Reference proteome</keyword>
<reference evidence="1 2" key="1">
    <citation type="submission" date="2018-10" db="EMBL/GenBank/DDBJ databases">
        <authorList>
            <person name="Li J."/>
        </authorList>
    </citation>
    <scope>NUCLEOTIDE SEQUENCE [LARGE SCALE GENOMIC DNA]</scope>
    <source>
        <strain evidence="1 2">IF 016277</strain>
    </source>
</reference>
<dbReference type="Gene3D" id="3.40.50.300">
    <property type="entry name" value="P-loop containing nucleotide triphosphate hydrolases"/>
    <property type="match status" value="1"/>
</dbReference>
<organism evidence="1 2">
    <name type="scientific">Mycetocola tolaasinivorans</name>
    <dbReference type="NCBI Taxonomy" id="76635"/>
    <lineage>
        <taxon>Bacteria</taxon>
        <taxon>Bacillati</taxon>
        <taxon>Actinomycetota</taxon>
        <taxon>Actinomycetes</taxon>
        <taxon>Micrococcales</taxon>
        <taxon>Microbacteriaceae</taxon>
        <taxon>Mycetocola</taxon>
    </lineage>
</organism>
<dbReference type="OrthoDB" id="5379188at2"/>
<dbReference type="AlphaFoldDB" id="A0A3L6ZWT4"/>
<protein>
    <submittedName>
        <fullName evidence="1">HNH endonuclease</fullName>
    </submittedName>
</protein>
<comment type="caution">
    <text evidence="1">The sequence shown here is derived from an EMBL/GenBank/DDBJ whole genome shotgun (WGS) entry which is preliminary data.</text>
</comment>
<accession>A0A3L6ZWT4</accession>
<proteinExistence type="predicted"/>
<dbReference type="SUPFAM" id="SSF52540">
    <property type="entry name" value="P-loop containing nucleoside triphosphate hydrolases"/>
    <property type="match status" value="1"/>
</dbReference>
<dbReference type="EMBL" id="RCUX01000019">
    <property type="protein sequence ID" value="RLP72224.1"/>
    <property type="molecule type" value="Genomic_DNA"/>
</dbReference>
<keyword evidence="1" id="KW-0378">Hydrolase</keyword>
<dbReference type="Proteomes" id="UP000272503">
    <property type="component" value="Unassembled WGS sequence"/>
</dbReference>
<evidence type="ECO:0000313" key="1">
    <source>
        <dbReference type="EMBL" id="RLP72224.1"/>
    </source>
</evidence>
<dbReference type="InterPro" id="IPR027417">
    <property type="entry name" value="P-loop_NTPase"/>
</dbReference>
<keyword evidence="1" id="KW-0255">Endonuclease</keyword>
<sequence length="1134" mass="125766">MSISVTTRKSLWARSHNECAYPTCLQELTIDGEGSELGRAGARIIGEEAHIRGQSAEGPRYDPDYAAVDGLENLMLMCPTHHSIIDAKAGADYSVETLLRMKADHEQQQHQRAKLQSALNAYLGDRFASENTVQFQQAELRGPTIESMFVDVPVGSQRDGSPLARLLEQISKEAPGDTNEIERSTGYVVTGATQALLHSEWAGNAILVGGPGQGKSTLLQYICQFHRARRLNETTYSAGQSVPSHSESTVRFPIRIDLRRYAQWARQSTSDKKQKKLRNAEHGDSGWLNLENYLVDHIASRIGLHSFSAKDLVVLLATEPVLLALDGLDEVANLETRARVVEEIIRMHGRLKADAADLVILVATRPGSSLRPLTSSGAFPVLHLQRLTEGLRLQYLRQWVEVAQISPEAASRLQSTFMDSQHVPHINELASYPMQLAILLHLLQRRQMLPQQRTELYGEYLKTFLDREQTEDKEPLLKAQRRVVEDTHAYLGWYLQSKAEEGRSAGSITRRELRDLLRNYLAGQPEEQQLADDLYSALTDRVLCLVEREDAFEFEVQSLREYFAALHLYDNLSPRGEGNSRDDGLNALLERPYWANTCRFFIGMLAKGEIRALIGNFFTVDKKVAPRPLLRSMAATLLNDRVYDGLTNTEIQEVVDFVFEGPGIILAEDGAIDSASGPLRFGERAGRAQAITHLKLRLENNKDVEVRRAAAASLLAHSNPSDNITSWWWEKYEPTANWFDVAARLRAFTALRGERISKLRAAIKTHDEPNQWTAELLLLGGYSGSDVDTTELIRGDLNEGCFISARGSDTELTSLIQSANTVLSDNQMPPQESDIGPRSPFAILASEVAGSIPTVTAASSSTEWEQYLGSIAKVWGKGWILGRAVAKAPKSIDLSIVSVHASSPELKEAASVEASYREHRNDPGWWAVQLSVSEGPDLMLCIISVLEKASTATIMSVASGFNDAAHKLTPKQFRAIESALRQDGSSLRVPTLDLQDAFRLHRVEFSGRALWLIWQLASEATRSRMPSYLEAELSDLFLAGPSDGRPVVLAAHTTRKLKVESFRNARRSLPGEGWADPSQITSMTIKVATCVLESPGMWPAELVLAAIERLSMQAASRVPSLAAIAAKHRWFYSG</sequence>
<dbReference type="GO" id="GO:0004519">
    <property type="term" value="F:endonuclease activity"/>
    <property type="evidence" value="ECO:0007669"/>
    <property type="project" value="UniProtKB-KW"/>
</dbReference>